<dbReference type="GO" id="GO:0015934">
    <property type="term" value="C:large ribosomal subunit"/>
    <property type="evidence" value="ECO:0007669"/>
    <property type="project" value="InterPro"/>
</dbReference>
<gene>
    <name evidence="5 7" type="primary">rpmD</name>
    <name evidence="8" type="ORF">B9R14_04020</name>
    <name evidence="7" type="ORF">HVS_15305</name>
</gene>
<dbReference type="OrthoDB" id="9812790at2"/>
<dbReference type="PIRSF" id="PIRSF002211">
    <property type="entry name" value="Ribosomal_L30_bac-type"/>
    <property type="match status" value="1"/>
</dbReference>
<dbReference type="AlphaFoldDB" id="A0A2K9EAX3"/>
<keyword evidence="3 5" id="KW-0689">Ribosomal protein</keyword>
<evidence type="ECO:0000313" key="9">
    <source>
        <dbReference type="Proteomes" id="UP000233534"/>
    </source>
</evidence>
<feature type="domain" description="Large ribosomal subunit protein uL30-like ferredoxin-like fold" evidence="6">
    <location>
        <begin position="4"/>
        <end position="55"/>
    </location>
</feature>
<evidence type="ECO:0000313" key="8">
    <source>
        <dbReference type="EMBL" id="PQQ66014.1"/>
    </source>
</evidence>
<dbReference type="GO" id="GO:0003735">
    <property type="term" value="F:structural constituent of ribosome"/>
    <property type="evidence" value="ECO:0007669"/>
    <property type="project" value="InterPro"/>
</dbReference>
<dbReference type="InterPro" id="IPR016082">
    <property type="entry name" value="Ribosomal_uL30_ferredoxin-like"/>
</dbReference>
<keyword evidence="4 5" id="KW-0687">Ribonucleoprotein</keyword>
<evidence type="ECO:0000256" key="4">
    <source>
        <dbReference type="ARBA" id="ARBA00023274"/>
    </source>
</evidence>
<name>A0A2K9EAX3_9FIRM</name>
<evidence type="ECO:0000313" key="10">
    <source>
        <dbReference type="Proteomes" id="UP000239720"/>
    </source>
</evidence>
<evidence type="ECO:0000259" key="6">
    <source>
        <dbReference type="Pfam" id="PF00327"/>
    </source>
</evidence>
<dbReference type="GO" id="GO:0006412">
    <property type="term" value="P:translation"/>
    <property type="evidence" value="ECO:0007669"/>
    <property type="project" value="UniProtKB-UniRule"/>
</dbReference>
<dbReference type="InterPro" id="IPR036919">
    <property type="entry name" value="Ribo_uL30_ferredoxin-like_sf"/>
</dbReference>
<evidence type="ECO:0000256" key="5">
    <source>
        <dbReference type="HAMAP-Rule" id="MF_01371"/>
    </source>
</evidence>
<organism evidence="7 9">
    <name type="scientific">Acetivibrio saccincola</name>
    <dbReference type="NCBI Taxonomy" id="1677857"/>
    <lineage>
        <taxon>Bacteria</taxon>
        <taxon>Bacillati</taxon>
        <taxon>Bacillota</taxon>
        <taxon>Clostridia</taxon>
        <taxon>Eubacteriales</taxon>
        <taxon>Oscillospiraceae</taxon>
        <taxon>Acetivibrio</taxon>
    </lineage>
</organism>
<dbReference type="HAMAP" id="MF_01371_B">
    <property type="entry name" value="Ribosomal_uL30_B"/>
    <property type="match status" value="1"/>
</dbReference>
<dbReference type="Pfam" id="PF00327">
    <property type="entry name" value="Ribosomal_L30"/>
    <property type="match status" value="1"/>
</dbReference>
<dbReference type="NCBIfam" id="TIGR01308">
    <property type="entry name" value="rpmD_bact"/>
    <property type="match status" value="1"/>
</dbReference>
<proteinExistence type="inferred from homology"/>
<dbReference type="CDD" id="cd01658">
    <property type="entry name" value="Ribosomal_L30"/>
    <property type="match status" value="1"/>
</dbReference>
<keyword evidence="9" id="KW-1185">Reference proteome</keyword>
<dbReference type="InterPro" id="IPR005996">
    <property type="entry name" value="Ribosomal_uL30_bac-type"/>
</dbReference>
<evidence type="ECO:0000256" key="2">
    <source>
        <dbReference type="ARBA" id="ARBA00011838"/>
    </source>
</evidence>
<dbReference type="RefSeq" id="WP_101303604.1">
    <property type="nucleotide sequence ID" value="NZ_CP025197.1"/>
</dbReference>
<evidence type="ECO:0000256" key="1">
    <source>
        <dbReference type="ARBA" id="ARBA00007594"/>
    </source>
</evidence>
<dbReference type="SUPFAM" id="SSF55129">
    <property type="entry name" value="Ribosomal protein L30p/L7e"/>
    <property type="match status" value="1"/>
</dbReference>
<sequence>MAKLKITLVRSTSKLKKPQLATLEALGLKKKIGSSVEQNDNPQIRGMIKKVEHVIAVEEI</sequence>
<dbReference type="Gene3D" id="3.30.1390.20">
    <property type="entry name" value="Ribosomal protein L30, ferredoxin-like fold domain"/>
    <property type="match status" value="1"/>
</dbReference>
<comment type="similarity">
    <text evidence="1 5">Belongs to the universal ribosomal protein uL30 family.</text>
</comment>
<accession>A0A2K9EAX3</accession>
<comment type="subunit">
    <text evidence="2 5">Part of the 50S ribosomal subunit.</text>
</comment>
<protein>
    <recommendedName>
        <fullName evidence="5">Large ribosomal subunit protein uL30</fullName>
    </recommendedName>
</protein>
<dbReference type="EMBL" id="NEMB01000003">
    <property type="protein sequence ID" value="PQQ66014.1"/>
    <property type="molecule type" value="Genomic_DNA"/>
</dbReference>
<dbReference type="KEGG" id="hsc:HVS_15305"/>
<reference evidence="7 9" key="1">
    <citation type="submission" date="2017-12" db="EMBL/GenBank/DDBJ databases">
        <title>Complete genome sequence of Herbivorax saccincola GGR1, a novel Cellulosome-producing hydrolytic bacterium in a thermophilic biogas plant, established by Illumina and Nanopore MinION sequencing.</title>
        <authorList>
            <person name="Pechtl A."/>
            <person name="Ruckert C."/>
            <person name="Koeck D.E."/>
            <person name="Maus I."/>
            <person name="Winkler A."/>
            <person name="Kalinowski J."/>
            <person name="Puhler A."/>
            <person name="Schwarz W.W."/>
            <person name="Zverlov V.V."/>
            <person name="Schluter A."/>
            <person name="Liebl W."/>
        </authorList>
    </citation>
    <scope>NUCLEOTIDE SEQUENCE [LARGE SCALE GENOMIC DNA]</scope>
    <source>
        <strain evidence="7">GGR1</strain>
        <strain evidence="9">SR1</strain>
    </source>
</reference>
<dbReference type="EMBL" id="CP025197">
    <property type="protein sequence ID" value="AUG58906.1"/>
    <property type="molecule type" value="Genomic_DNA"/>
</dbReference>
<dbReference type="Proteomes" id="UP000233534">
    <property type="component" value="Chromosome"/>
</dbReference>
<evidence type="ECO:0000313" key="7">
    <source>
        <dbReference type="EMBL" id="AUG58906.1"/>
    </source>
</evidence>
<evidence type="ECO:0000256" key="3">
    <source>
        <dbReference type="ARBA" id="ARBA00022980"/>
    </source>
</evidence>
<dbReference type="Proteomes" id="UP000239720">
    <property type="component" value="Unassembled WGS sequence"/>
</dbReference>
<reference evidence="8 10" key="2">
    <citation type="journal article" date="2018" name="Syst. Appl. Microbiol.">
        <title>Characterization and high-quality draft genome sequence of Herbivorax saccincola A7, an anaerobic, alkaliphilic, thermophilic, cellulolytic, and xylanolytic bacterium.</title>
        <authorList>
            <person name="Aikawa S."/>
            <person name="Baramee S."/>
            <person name="Sermsathanaswadi J."/>
            <person name="Thianheng P."/>
            <person name="Tachaapaikoon C."/>
            <person name="Shikata A."/>
            <person name="Waeonukul R."/>
            <person name="Pason P."/>
            <person name="Ratanakhanokchai K."/>
            <person name="Kosugi A."/>
        </authorList>
    </citation>
    <scope>NUCLEOTIDE SEQUENCE [LARGE SCALE GENOMIC DNA]</scope>
    <source>
        <strain evidence="8 10">A7</strain>
    </source>
</reference>